<dbReference type="KEGG" id="naz:Aazo_3909"/>
<sequence>MELADKLIGFVITIEISLVQPLNFLSIDSREAANDPEFIKYIRDADALFIARGAQNTYEDYWEGTAVEDTIDFLINQRKVPVAGTSTGMAILVDYYYLPSHQGLQSSEILNDPFHHKTKDIYRSDFIKVPFLKNFIIDTHLARINRNYPESRYGRILGLMARLVHDTNRFSVFAIGLEEGTFVAIGEKGIAKVFGNGEAKGQDAYFLQINGVQPEQI</sequence>
<evidence type="ECO:0000313" key="1">
    <source>
        <dbReference type="EMBL" id="ADI65413.1"/>
    </source>
</evidence>
<keyword evidence="2" id="KW-1185">Reference proteome</keyword>
<dbReference type="HOGENOM" id="CLU_1271212_0_0_3"/>
<gene>
    <name evidence="1" type="ordered locus">Aazo_3909</name>
</gene>
<evidence type="ECO:0000313" key="2">
    <source>
        <dbReference type="Proteomes" id="UP000001511"/>
    </source>
</evidence>
<dbReference type="AlphaFoldDB" id="D7E4U7"/>
<dbReference type="EMBL" id="CP002059">
    <property type="protein sequence ID" value="ADI65413.1"/>
    <property type="molecule type" value="Genomic_DNA"/>
</dbReference>
<dbReference type="Gene3D" id="3.40.50.880">
    <property type="match status" value="1"/>
</dbReference>
<dbReference type="InterPro" id="IPR029062">
    <property type="entry name" value="Class_I_gatase-like"/>
</dbReference>
<dbReference type="Proteomes" id="UP000001511">
    <property type="component" value="Chromosome"/>
</dbReference>
<proteinExistence type="predicted"/>
<dbReference type="eggNOG" id="COG4242">
    <property type="taxonomic scope" value="Bacteria"/>
</dbReference>
<name>D7E4U7_NOSA0</name>
<dbReference type="SUPFAM" id="SSF52317">
    <property type="entry name" value="Class I glutamine amidotransferase-like"/>
    <property type="match status" value="1"/>
</dbReference>
<dbReference type="PANTHER" id="PTHR36175:SF1">
    <property type="entry name" value="CYANOPHYCINASE"/>
    <property type="match status" value="1"/>
</dbReference>
<accession>D7E4U7</accession>
<reference evidence="1 2" key="1">
    <citation type="journal article" date="2010" name="PLoS ONE">
        <title>Genome erosion in a nitrogen-fixing vertically transmitted endosymbiotic multicellular cyanobacterium.</title>
        <authorList>
            <person name="Ran L."/>
            <person name="Larsson J."/>
            <person name="Vigil-Stenman T."/>
            <person name="Nylander J.A."/>
            <person name="Ininbergs K."/>
            <person name="Zheng W.W."/>
            <person name="Lapidus A."/>
            <person name="Lowry S."/>
            <person name="Haselkorn R."/>
            <person name="Bergman B."/>
        </authorList>
    </citation>
    <scope>NUCLEOTIDE SEQUENCE [LARGE SCALE GENOMIC DNA]</scope>
    <source>
        <strain evidence="1 2">0708</strain>
    </source>
</reference>
<protein>
    <submittedName>
        <fullName evidence="1">Putative peptidase</fullName>
    </submittedName>
</protein>
<dbReference type="STRING" id="551115.Aazo_3909"/>
<organism evidence="1 2">
    <name type="scientific">Nostoc azollae (strain 0708)</name>
    <name type="common">Anabaena azollae (strain 0708)</name>
    <dbReference type="NCBI Taxonomy" id="551115"/>
    <lineage>
        <taxon>Bacteria</taxon>
        <taxon>Bacillati</taxon>
        <taxon>Cyanobacteriota</taxon>
        <taxon>Cyanophyceae</taxon>
        <taxon>Nostocales</taxon>
        <taxon>Nostocaceae</taxon>
        <taxon>Trichormus</taxon>
    </lineage>
</organism>
<dbReference type="PANTHER" id="PTHR36175">
    <property type="entry name" value="CYANOPHYCINASE"/>
    <property type="match status" value="1"/>
</dbReference>